<feature type="domain" description="Cilia- and flagella-associated protein 58 central coiled coil" evidence="4">
    <location>
        <begin position="481"/>
        <end position="764"/>
    </location>
</feature>
<reference evidence="5 6" key="1">
    <citation type="submission" date="2022-12" db="EMBL/GenBank/DDBJ databases">
        <title>Chromosome-level genome assembly of true bugs.</title>
        <authorList>
            <person name="Ma L."/>
            <person name="Li H."/>
        </authorList>
    </citation>
    <scope>NUCLEOTIDE SEQUENCE [LARGE SCALE GENOMIC DNA]</scope>
    <source>
        <strain evidence="5">Lab_2022b</strain>
    </source>
</reference>
<evidence type="ECO:0000313" key="5">
    <source>
        <dbReference type="EMBL" id="KAK9501255.1"/>
    </source>
</evidence>
<evidence type="ECO:0000313" key="6">
    <source>
        <dbReference type="Proteomes" id="UP001461498"/>
    </source>
</evidence>
<evidence type="ECO:0000259" key="4">
    <source>
        <dbReference type="Pfam" id="PF21771"/>
    </source>
</evidence>
<evidence type="ECO:0000256" key="2">
    <source>
        <dbReference type="SAM" id="Coils"/>
    </source>
</evidence>
<name>A0AAW1CYT2_9HEMI</name>
<feature type="compositionally biased region" description="Acidic residues" evidence="3">
    <location>
        <begin position="48"/>
        <end position="61"/>
    </location>
</feature>
<feature type="region of interest" description="Disordered" evidence="3">
    <location>
        <begin position="1"/>
        <end position="64"/>
    </location>
</feature>
<dbReference type="PANTHER" id="PTHR32083:SF0">
    <property type="entry name" value="CILIA AND FLAGELLA-ASSOCIATED PROTEIN 58"/>
    <property type="match status" value="1"/>
</dbReference>
<proteinExistence type="predicted"/>
<feature type="coiled-coil region" evidence="2">
    <location>
        <begin position="172"/>
        <end position="297"/>
    </location>
</feature>
<feature type="compositionally biased region" description="Acidic residues" evidence="3">
    <location>
        <begin position="1"/>
        <end position="26"/>
    </location>
</feature>
<dbReference type="GO" id="GO:0005856">
    <property type="term" value="C:cytoskeleton"/>
    <property type="evidence" value="ECO:0007669"/>
    <property type="project" value="TreeGrafter"/>
</dbReference>
<dbReference type="EMBL" id="JAPXFL010000009">
    <property type="protein sequence ID" value="KAK9501255.1"/>
    <property type="molecule type" value="Genomic_DNA"/>
</dbReference>
<feature type="coiled-coil region" evidence="2">
    <location>
        <begin position="817"/>
        <end position="926"/>
    </location>
</feature>
<comment type="caution">
    <text evidence="5">The sequence shown here is derived from an EMBL/GenBank/DDBJ whole genome shotgun (WGS) entry which is preliminary data.</text>
</comment>
<feature type="compositionally biased region" description="Basic and acidic residues" evidence="3">
    <location>
        <begin position="27"/>
        <end position="42"/>
    </location>
</feature>
<dbReference type="Pfam" id="PF21771">
    <property type="entry name" value="CFAP58_CC"/>
    <property type="match status" value="1"/>
</dbReference>
<keyword evidence="1 2" id="KW-0175">Coiled coil</keyword>
<dbReference type="InterPro" id="IPR049270">
    <property type="entry name" value="CFAP58_CC"/>
</dbReference>
<gene>
    <name evidence="5" type="ORF">O3M35_011998</name>
</gene>
<feature type="coiled-coil region" evidence="2">
    <location>
        <begin position="459"/>
        <end position="507"/>
    </location>
</feature>
<sequence>MSEPTEATEVENEREEDVEEVADEEVSTGKEVVDHFQYKDEESASVTEAEEMVEEEEEGADEQERKDIVIDTEAVRSIEDVMAEQLKKSQDEVFNLIMSHLPPTPRVLDFVEKTAKTLEEVKKLPESLIPAGVIETLSEGVESVQAYKKAHDLCMSRNRLQNELIYKQEKIIQELKDSLQNRDEKLAESNEKLENFERKLDAYYLREHELQEELELHMAEVKHLNEEMKKRDEIQADIDDEIGTSGRAREAYARQKQKLKEQMNAVECSLLEMKQDRDKALELHKNAVIQIDELRKEIMVKNDILLHREKVIEKIDCERNDMKRAISGSKKIFKLIHNSFMEFENHIVKLEQANFAQAAQIDGLLKKSTEIFKQNIQYTIDAAKCKADVDELVKAYGTLFSFLQSEEKKIRLYLRQIRDLQSRLASVNRRFSKAILEKRKAVEEKEVMIGEFISYEKDIKGKEQMIHNLTSKLNTLHAEQQRHILLINKLRNENKNAEQKVDDSFVKLSTEKSVQSVQSEEINALKRSLQKSNAIRKRLLADNTALMQKIEDDAEEIRIAKSEIYNMKIDFVKIEKEQKNLIRKYNKLVKEKNILQGDYVECKTQLRNEEGKVKLVNWQVQYLKEEFKAKDLAFRNKDIETRRTKFAKKRLEIHYNKARNKYVTLMKNTGGKNYELIECQKKLAEAHRKIIKLDKTVEKHYIDMATLKNQLDRRVSEITSLNERQEVLTSLLSRGEAHYNQRIEDIRLLKLEIIQLRREKQVLQKGFENNADLRGEIYFLHKELSEERQRCQALQEQLENPLNYHRWRMLEGTDPDKKELIDKILILQRRLQKANEDIALGKNKMDDLQALYDNLKAQFENVPTLEELAQINEIKTLYRKKCEENKGLESQLIAFERELRDYKYDIEELKKQLNQAKKQYLDLKVQNDRRKMKMQEAKKIEQLT</sequence>
<keyword evidence="6" id="KW-1185">Reference proteome</keyword>
<dbReference type="AlphaFoldDB" id="A0AAW1CYT2"/>
<dbReference type="PANTHER" id="PTHR32083">
    <property type="entry name" value="CILIA AND FLAGELLA-ASSOCIATED PROTEIN 58-RELATED"/>
    <property type="match status" value="1"/>
</dbReference>
<feature type="coiled-coil region" evidence="2">
    <location>
        <begin position="704"/>
        <end position="766"/>
    </location>
</feature>
<evidence type="ECO:0000256" key="3">
    <source>
        <dbReference type="SAM" id="MobiDB-lite"/>
    </source>
</evidence>
<accession>A0AAW1CYT2</accession>
<dbReference type="Proteomes" id="UP001461498">
    <property type="component" value="Unassembled WGS sequence"/>
</dbReference>
<protein>
    <recommendedName>
        <fullName evidence="4">Cilia- and flagella-associated protein 58 central coiled coil domain-containing protein</fullName>
    </recommendedName>
</protein>
<feature type="coiled-coil region" evidence="2">
    <location>
        <begin position="403"/>
        <end position="430"/>
    </location>
</feature>
<evidence type="ECO:0000256" key="1">
    <source>
        <dbReference type="ARBA" id="ARBA00023054"/>
    </source>
</evidence>
<organism evidence="5 6">
    <name type="scientific">Rhynocoris fuscipes</name>
    <dbReference type="NCBI Taxonomy" id="488301"/>
    <lineage>
        <taxon>Eukaryota</taxon>
        <taxon>Metazoa</taxon>
        <taxon>Ecdysozoa</taxon>
        <taxon>Arthropoda</taxon>
        <taxon>Hexapoda</taxon>
        <taxon>Insecta</taxon>
        <taxon>Pterygota</taxon>
        <taxon>Neoptera</taxon>
        <taxon>Paraneoptera</taxon>
        <taxon>Hemiptera</taxon>
        <taxon>Heteroptera</taxon>
        <taxon>Panheteroptera</taxon>
        <taxon>Cimicomorpha</taxon>
        <taxon>Reduviidae</taxon>
        <taxon>Harpactorinae</taxon>
        <taxon>Harpactorini</taxon>
        <taxon>Rhynocoris</taxon>
    </lineage>
</organism>